<feature type="compositionally biased region" description="Low complexity" evidence="11">
    <location>
        <begin position="1229"/>
        <end position="1247"/>
    </location>
</feature>
<protein>
    <submittedName>
        <fullName evidence="14">Serine/threonine protein kinase, putative</fullName>
    </submittedName>
</protein>
<dbReference type="GO" id="GO:0005524">
    <property type="term" value="F:ATP binding"/>
    <property type="evidence" value="ECO:0007669"/>
    <property type="project" value="UniProtKB-UniRule"/>
</dbReference>
<dbReference type="InterPro" id="IPR051681">
    <property type="entry name" value="Ser/Thr_Kinases-Pseudokinases"/>
</dbReference>
<dbReference type="InterPro" id="IPR029787">
    <property type="entry name" value="Nucleotide_cyclase"/>
</dbReference>
<dbReference type="InterPro" id="IPR011009">
    <property type="entry name" value="Kinase-like_dom_sf"/>
</dbReference>
<keyword evidence="12" id="KW-0472">Membrane</keyword>
<keyword evidence="4" id="KW-0732">Signal</keyword>
<evidence type="ECO:0000313" key="15">
    <source>
        <dbReference type="Proteomes" id="UP000011083"/>
    </source>
</evidence>
<dbReference type="Gene3D" id="3.30.70.1230">
    <property type="entry name" value="Nucleotide cyclase"/>
    <property type="match status" value="1"/>
</dbReference>
<dbReference type="STRING" id="1257118.L8HEY9"/>
<dbReference type="EMBL" id="KB007849">
    <property type="protein sequence ID" value="ELR23807.1"/>
    <property type="molecule type" value="Genomic_DNA"/>
</dbReference>
<feature type="transmembrane region" description="Helical" evidence="12">
    <location>
        <begin position="909"/>
        <end position="939"/>
    </location>
</feature>
<keyword evidence="6 14" id="KW-0418">Kinase</keyword>
<evidence type="ECO:0000256" key="6">
    <source>
        <dbReference type="ARBA" id="ARBA00022777"/>
    </source>
</evidence>
<keyword evidence="15" id="KW-1185">Reference proteome</keyword>
<evidence type="ECO:0000256" key="10">
    <source>
        <dbReference type="PROSITE-ProRule" id="PRU10141"/>
    </source>
</evidence>
<dbReference type="PROSITE" id="PS00108">
    <property type="entry name" value="PROTEIN_KINASE_ST"/>
    <property type="match status" value="1"/>
</dbReference>
<dbReference type="Pfam" id="PF07714">
    <property type="entry name" value="PK_Tyr_Ser-Thr"/>
    <property type="match status" value="2"/>
</dbReference>
<gene>
    <name evidence="14" type="ORF">ACA1_314440</name>
</gene>
<name>L8HEY9_ACACF</name>
<dbReference type="PROSITE" id="PS50011">
    <property type="entry name" value="PROTEIN_KINASE_DOM"/>
    <property type="match status" value="1"/>
</dbReference>
<dbReference type="SUPFAM" id="SSF55073">
    <property type="entry name" value="Nucleotide cyclase"/>
    <property type="match status" value="1"/>
</dbReference>
<dbReference type="PANTHER" id="PTHR44329:SF298">
    <property type="entry name" value="MIXED LINEAGE KINASE DOMAIN-LIKE PROTEIN"/>
    <property type="match status" value="1"/>
</dbReference>
<dbReference type="InterPro" id="IPR000719">
    <property type="entry name" value="Prot_kinase_dom"/>
</dbReference>
<dbReference type="InterPro" id="IPR001245">
    <property type="entry name" value="Ser-Thr/Tyr_kinase_cat_dom"/>
</dbReference>
<evidence type="ECO:0000256" key="7">
    <source>
        <dbReference type="ARBA" id="ARBA00022840"/>
    </source>
</evidence>
<reference evidence="14 15" key="1">
    <citation type="journal article" date="2013" name="Genome Biol.">
        <title>Genome of Acanthamoeba castellanii highlights extensive lateral gene transfer and early evolution of tyrosine kinase signaling.</title>
        <authorList>
            <person name="Clarke M."/>
            <person name="Lohan A.J."/>
            <person name="Liu B."/>
            <person name="Lagkouvardos I."/>
            <person name="Roy S."/>
            <person name="Zafar N."/>
            <person name="Bertelli C."/>
            <person name="Schilde C."/>
            <person name="Kianianmomeni A."/>
            <person name="Burglin T.R."/>
            <person name="Frech C."/>
            <person name="Turcotte B."/>
            <person name="Kopec K.O."/>
            <person name="Synnott J.M."/>
            <person name="Choo C."/>
            <person name="Paponov I."/>
            <person name="Finkler A."/>
            <person name="Soon Heng Tan C."/>
            <person name="Hutchins A.P."/>
            <person name="Weinmeier T."/>
            <person name="Rattei T."/>
            <person name="Chu J.S."/>
            <person name="Gimenez G."/>
            <person name="Irimia M."/>
            <person name="Rigden D.J."/>
            <person name="Fitzpatrick D.A."/>
            <person name="Lorenzo-Morales J."/>
            <person name="Bateman A."/>
            <person name="Chiu C.H."/>
            <person name="Tang P."/>
            <person name="Hegemann P."/>
            <person name="Fromm H."/>
            <person name="Raoult D."/>
            <person name="Greub G."/>
            <person name="Miranda-Saavedra D."/>
            <person name="Chen N."/>
            <person name="Nash P."/>
            <person name="Ginger M.L."/>
            <person name="Horn M."/>
            <person name="Schaap P."/>
            <person name="Caler L."/>
            <person name="Loftus B."/>
        </authorList>
    </citation>
    <scope>NUCLEOTIDE SEQUENCE [LARGE SCALE GENOMIC DNA]</scope>
    <source>
        <strain evidence="14 15">Neff</strain>
    </source>
</reference>
<evidence type="ECO:0000256" key="3">
    <source>
        <dbReference type="ARBA" id="ARBA00022679"/>
    </source>
</evidence>
<dbReference type="KEGG" id="acan:ACA1_314440"/>
<dbReference type="CDD" id="cd13999">
    <property type="entry name" value="STKc_MAP3K-like"/>
    <property type="match status" value="1"/>
</dbReference>
<feature type="compositionally biased region" description="Basic and acidic residues" evidence="11">
    <location>
        <begin position="1248"/>
        <end position="1260"/>
    </location>
</feature>
<organism evidence="14 15">
    <name type="scientific">Acanthamoeba castellanii (strain ATCC 30010 / Neff)</name>
    <dbReference type="NCBI Taxonomy" id="1257118"/>
    <lineage>
        <taxon>Eukaryota</taxon>
        <taxon>Amoebozoa</taxon>
        <taxon>Discosea</taxon>
        <taxon>Longamoebia</taxon>
        <taxon>Centramoebida</taxon>
        <taxon>Acanthamoebidae</taxon>
        <taxon>Acanthamoeba</taxon>
    </lineage>
</organism>
<feature type="transmembrane region" description="Helical" evidence="12">
    <location>
        <begin position="44"/>
        <end position="64"/>
    </location>
</feature>
<feature type="compositionally biased region" description="Acidic residues" evidence="11">
    <location>
        <begin position="1492"/>
        <end position="1518"/>
    </location>
</feature>
<evidence type="ECO:0000256" key="4">
    <source>
        <dbReference type="ARBA" id="ARBA00022729"/>
    </source>
</evidence>
<keyword evidence="3" id="KW-0808">Transferase</keyword>
<evidence type="ECO:0000256" key="2">
    <source>
        <dbReference type="ARBA" id="ARBA00022527"/>
    </source>
</evidence>
<comment type="subcellular location">
    <subcellularLocation>
        <location evidence="1">Membrane</location>
        <topology evidence="1">Single-pass membrane protein</topology>
    </subcellularLocation>
</comment>
<evidence type="ECO:0000256" key="5">
    <source>
        <dbReference type="ARBA" id="ARBA00022741"/>
    </source>
</evidence>
<evidence type="ECO:0000259" key="13">
    <source>
        <dbReference type="PROSITE" id="PS50011"/>
    </source>
</evidence>
<dbReference type="GeneID" id="14924801"/>
<dbReference type="Gene3D" id="3.30.200.20">
    <property type="entry name" value="Phosphorylase Kinase, domain 1"/>
    <property type="match status" value="1"/>
</dbReference>
<dbReference type="SMART" id="SM00220">
    <property type="entry name" value="S_TKc"/>
    <property type="match status" value="1"/>
</dbReference>
<dbReference type="Proteomes" id="UP000011083">
    <property type="component" value="Unassembled WGS sequence"/>
</dbReference>
<dbReference type="RefSeq" id="XP_004353335.1">
    <property type="nucleotide sequence ID" value="XM_004353283.1"/>
</dbReference>
<dbReference type="PROSITE" id="PS00107">
    <property type="entry name" value="PROTEIN_KINASE_ATP"/>
    <property type="match status" value="1"/>
</dbReference>
<dbReference type="VEuPathDB" id="AmoebaDB:ACA1_314440"/>
<comment type="catalytic activity">
    <reaction evidence="9">
        <text>L-seryl-[protein] + ATP = O-phospho-L-seryl-[protein] + ADP + H(+)</text>
        <dbReference type="Rhea" id="RHEA:17989"/>
        <dbReference type="Rhea" id="RHEA-COMP:9863"/>
        <dbReference type="Rhea" id="RHEA-COMP:11604"/>
        <dbReference type="ChEBI" id="CHEBI:15378"/>
        <dbReference type="ChEBI" id="CHEBI:29999"/>
        <dbReference type="ChEBI" id="CHEBI:30616"/>
        <dbReference type="ChEBI" id="CHEBI:83421"/>
        <dbReference type="ChEBI" id="CHEBI:456216"/>
        <dbReference type="EC" id="2.7.11.1"/>
    </reaction>
</comment>
<evidence type="ECO:0000256" key="11">
    <source>
        <dbReference type="SAM" id="MobiDB-lite"/>
    </source>
</evidence>
<keyword evidence="7 10" id="KW-0067">ATP-binding</keyword>
<feature type="region of interest" description="Disordered" evidence="11">
    <location>
        <begin position="1228"/>
        <end position="1309"/>
    </location>
</feature>
<dbReference type="Gene3D" id="3.40.50.2300">
    <property type="match status" value="4"/>
</dbReference>
<feature type="binding site" evidence="10">
    <location>
        <position position="984"/>
    </location>
    <ligand>
        <name>ATP</name>
        <dbReference type="ChEBI" id="CHEBI:30616"/>
    </ligand>
</feature>
<dbReference type="InterPro" id="IPR028082">
    <property type="entry name" value="Peripla_BP_I"/>
</dbReference>
<feature type="region of interest" description="Disordered" evidence="11">
    <location>
        <begin position="1490"/>
        <end position="1520"/>
    </location>
</feature>
<sequence length="1669" mass="182189">MDAYKWAGKRANPRLKQCSAEAEHEEGHCRGRHGLCKEGASSDWLWISMCLAMLVAVVLVTGTATKMPVARGQQIQQDAWLSDIVMGGPASLTFIYGPEYVEVEVEMVRGVQLAFAAANARVGYDRMGVLARRNLTARFEDDGAEPDRTINITTSLLALPEDQFFGFLVGPDAERSQESFALVNATGLEIPFVGPWSAASYFRDPFHRWVFNTLPRSFPSIIYAIIKFLANTKLISRVALFYPRADLVSGSDIRKITSNALGAFGLRLVSYYQLPDFSYVPARIDQAVANISAGNPQAVILVNDQTNTFALVRALKEKLTDVSYIIDGAITIGAEKVLNGTYRDEVYQTFPVPLLSDNSERVVREFHEDRLRYDPEWVDPGEVGALEGYIEGRWLVSVFEGMREPLTRASFIDAVYATPIHNVGDIVMGPHYQDCTATGCQACCNAGSRKLYLVQFPNGTLEYADDGALEWQSCFPQPSDVKFPFKFGQSMALSGQHNATGTAVRDGILAAFTESNQAGSLNERDAVLISYDDHSQPFNYTASNYEQLTTLDAVLALVGLAGYDSVDIALHMRGNGSADGSSGSDISNIPIIGFTSGSPLLHTEFDRSVVSITPSSYEEMAGALDYFVKGEPKFTRVAIFYENTHSGRLTNEGLTKALRLRNLVPWASVPADSSLEPARGAQLLFIYSSKTGELAGQALSLFGSSIELCVLAAQNPDLVAGALAAQVGGSGKRQQTALSKVYFTQALPNPNPELSAPQVVLPNATGIVADYRAAMTALHERSDSAATPTYASFNGYVTGRFLLALISTINGRVTSDSLLRSVYTSGVIDLSGLRLGLYYDRCNTTQIPCCNTGTRSIYVVQPTIDTAAFLPPTASRPVLWRTIHAFTYSNCTISFDPESTSSSNGLSTAVGAVIGVVAGVGGFLLLVLLVALVLGAILVRLSRRRRRDEWEIGFEELELGSLLGYGGYGEVYKGRWRGTEVAIKTINTSREVTREMRASFAAEARIMSRLRHPNVVLFMAASTKPPTMCIVMEFMSLGSLFDLLHNELVTAIPLALKVKLAYQAAKGMAFLHSSGIVHRDLKSLNLLLDHKWNVKVSDFGLTLFKDSIMKKENNQRVVGSIPWMAPELLDGSASLNHVMCDVYSYGVVLWELLFRAQPYEGLAPPQIAVAVLRNDLRPFVPVGEYSPAEESYLALTNRCWHRDPAMRPMFMDIIKDLQAILESEGVHISNSSSSAESSGPAGHASGAYDRDDARRSVDSLRRRRSPVNSASASASVVTWGKEGGIPRQAAHSPGQMASSASYSHTTSEEEFGMRPHLPIADVSIAVCDLVGCDEAWATDPVATPKAITAYADLVRQIAEDAGGGGGTIFSDPSLNSGGTFFLAFAQTGAAATFALALQKEATAHKWPTTIRVLSRVSLHHCASAGIVRERLRLRYKLSDYEPAVEANTLCRPGGVLCTPAFRNRATQLRAGFVFARRRDGDGFYLLRHDADDHSDDDSNSELESDSSRTDDDEGGGVDDEWRALGPESQAICSSNRCPWIVDRARLSLDKQIGEGNYGKVLAGIYEGHKDQGHFQLSIISGDPYTEKADIYSFGIVMWEVLTRKVPFADKNMMTVAMDVLLGNRPAVPADCPPEYARVMTRCWRRKPRKRPTAEDLVHFFNGQLEDIAV</sequence>
<keyword evidence="5 10" id="KW-0547">Nucleotide-binding</keyword>
<keyword evidence="12" id="KW-1133">Transmembrane helix</keyword>
<dbReference type="InterPro" id="IPR017441">
    <property type="entry name" value="Protein_kinase_ATP_BS"/>
</dbReference>
<dbReference type="GO" id="GO:0016020">
    <property type="term" value="C:membrane"/>
    <property type="evidence" value="ECO:0007669"/>
    <property type="project" value="UniProtKB-SubCell"/>
</dbReference>
<feature type="domain" description="Protein kinase" evidence="13">
    <location>
        <begin position="957"/>
        <end position="1221"/>
    </location>
</feature>
<dbReference type="Pfam" id="PF13458">
    <property type="entry name" value="Peripla_BP_6"/>
    <property type="match status" value="2"/>
</dbReference>
<dbReference type="InterPro" id="IPR008271">
    <property type="entry name" value="Ser/Thr_kinase_AS"/>
</dbReference>
<comment type="catalytic activity">
    <reaction evidence="8">
        <text>L-threonyl-[protein] + ATP = O-phospho-L-threonyl-[protein] + ADP + H(+)</text>
        <dbReference type="Rhea" id="RHEA:46608"/>
        <dbReference type="Rhea" id="RHEA-COMP:11060"/>
        <dbReference type="Rhea" id="RHEA-COMP:11605"/>
        <dbReference type="ChEBI" id="CHEBI:15378"/>
        <dbReference type="ChEBI" id="CHEBI:30013"/>
        <dbReference type="ChEBI" id="CHEBI:30616"/>
        <dbReference type="ChEBI" id="CHEBI:61977"/>
        <dbReference type="ChEBI" id="CHEBI:456216"/>
        <dbReference type="EC" id="2.7.11.1"/>
    </reaction>
</comment>
<evidence type="ECO:0000256" key="9">
    <source>
        <dbReference type="ARBA" id="ARBA00048679"/>
    </source>
</evidence>
<dbReference type="SUPFAM" id="SSF56112">
    <property type="entry name" value="Protein kinase-like (PK-like)"/>
    <property type="match status" value="2"/>
</dbReference>
<evidence type="ECO:0000256" key="1">
    <source>
        <dbReference type="ARBA" id="ARBA00004167"/>
    </source>
</evidence>
<evidence type="ECO:0000256" key="8">
    <source>
        <dbReference type="ARBA" id="ARBA00047899"/>
    </source>
</evidence>
<evidence type="ECO:0000256" key="12">
    <source>
        <dbReference type="SAM" id="Phobius"/>
    </source>
</evidence>
<dbReference type="Gene3D" id="1.10.510.10">
    <property type="entry name" value="Transferase(Phosphotransferase) domain 1"/>
    <property type="match status" value="2"/>
</dbReference>
<dbReference type="SUPFAM" id="SSF53822">
    <property type="entry name" value="Periplasmic binding protein-like I"/>
    <property type="match status" value="2"/>
</dbReference>
<dbReference type="PRINTS" id="PR00109">
    <property type="entry name" value="TYRKINASE"/>
</dbReference>
<keyword evidence="2 14" id="KW-0723">Serine/threonine-protein kinase</keyword>
<proteinExistence type="predicted"/>
<dbReference type="FunFam" id="3.30.200.20:FF:000034">
    <property type="entry name" value="Kinase suppressor of Ras 1"/>
    <property type="match status" value="1"/>
</dbReference>
<dbReference type="InterPro" id="IPR028081">
    <property type="entry name" value="Leu-bd"/>
</dbReference>
<keyword evidence="12" id="KW-0812">Transmembrane</keyword>
<dbReference type="GO" id="GO:0004674">
    <property type="term" value="F:protein serine/threonine kinase activity"/>
    <property type="evidence" value="ECO:0007669"/>
    <property type="project" value="UniProtKB-KW"/>
</dbReference>
<feature type="compositionally biased region" description="Polar residues" evidence="11">
    <location>
        <begin position="1295"/>
        <end position="1305"/>
    </location>
</feature>
<accession>L8HEY9</accession>
<dbReference type="PANTHER" id="PTHR44329">
    <property type="entry name" value="SERINE/THREONINE-PROTEIN KINASE TNNI3K-RELATED"/>
    <property type="match status" value="1"/>
</dbReference>
<feature type="compositionally biased region" description="Low complexity" evidence="11">
    <location>
        <begin position="1266"/>
        <end position="1277"/>
    </location>
</feature>
<evidence type="ECO:0000313" key="14">
    <source>
        <dbReference type="EMBL" id="ELR23807.1"/>
    </source>
</evidence>